<gene>
    <name evidence="2" type="ORF">F511_47324</name>
</gene>
<dbReference type="Proteomes" id="UP000250235">
    <property type="component" value="Unassembled WGS sequence"/>
</dbReference>
<evidence type="ECO:0000313" key="2">
    <source>
        <dbReference type="EMBL" id="KZT75651.1"/>
    </source>
</evidence>
<accession>A0A2Z6ZSB4</accession>
<protein>
    <submittedName>
        <fullName evidence="2">Uncharacterized protein</fullName>
    </submittedName>
</protein>
<reference evidence="2 3" key="1">
    <citation type="journal article" date="2015" name="Proc. Natl. Acad. Sci. U.S.A.">
        <title>The resurrection genome of Boea hygrometrica: A blueprint for survival of dehydration.</title>
        <authorList>
            <person name="Xiao L."/>
            <person name="Yang G."/>
            <person name="Zhang L."/>
            <person name="Yang X."/>
            <person name="Zhao S."/>
            <person name="Ji Z."/>
            <person name="Zhou Q."/>
            <person name="Hu M."/>
            <person name="Wang Y."/>
            <person name="Chen M."/>
            <person name="Xu Y."/>
            <person name="Jin H."/>
            <person name="Xiao X."/>
            <person name="Hu G."/>
            <person name="Bao F."/>
            <person name="Hu Y."/>
            <person name="Wan P."/>
            <person name="Li L."/>
            <person name="Deng X."/>
            <person name="Kuang T."/>
            <person name="Xiang C."/>
            <person name="Zhu J.K."/>
            <person name="Oliver M.J."/>
            <person name="He Y."/>
        </authorList>
    </citation>
    <scope>NUCLEOTIDE SEQUENCE [LARGE SCALE GENOMIC DNA]</scope>
    <source>
        <strain evidence="3">cv. XS01</strain>
    </source>
</reference>
<proteinExistence type="predicted"/>
<sequence length="55" mass="5584">MTRSKTPSSDCTRSPDEISTIGFSSKNLAGTNSGEVAATTAAHGGGGERREERGG</sequence>
<feature type="compositionally biased region" description="Polar residues" evidence="1">
    <location>
        <begin position="21"/>
        <end position="34"/>
    </location>
</feature>
<organism evidence="2 3">
    <name type="scientific">Dorcoceras hygrometricum</name>
    <dbReference type="NCBI Taxonomy" id="472368"/>
    <lineage>
        <taxon>Eukaryota</taxon>
        <taxon>Viridiplantae</taxon>
        <taxon>Streptophyta</taxon>
        <taxon>Embryophyta</taxon>
        <taxon>Tracheophyta</taxon>
        <taxon>Spermatophyta</taxon>
        <taxon>Magnoliopsida</taxon>
        <taxon>eudicotyledons</taxon>
        <taxon>Gunneridae</taxon>
        <taxon>Pentapetalae</taxon>
        <taxon>asterids</taxon>
        <taxon>lamiids</taxon>
        <taxon>Lamiales</taxon>
        <taxon>Gesneriaceae</taxon>
        <taxon>Didymocarpoideae</taxon>
        <taxon>Trichosporeae</taxon>
        <taxon>Loxocarpinae</taxon>
        <taxon>Dorcoceras</taxon>
    </lineage>
</organism>
<evidence type="ECO:0000256" key="1">
    <source>
        <dbReference type="SAM" id="MobiDB-lite"/>
    </source>
</evidence>
<feature type="compositionally biased region" description="Polar residues" evidence="1">
    <location>
        <begin position="1"/>
        <end position="12"/>
    </location>
</feature>
<name>A0A2Z6ZSB4_9LAMI</name>
<dbReference type="AlphaFoldDB" id="A0A2Z6ZSB4"/>
<keyword evidence="3" id="KW-1185">Reference proteome</keyword>
<evidence type="ECO:0000313" key="3">
    <source>
        <dbReference type="Proteomes" id="UP000250235"/>
    </source>
</evidence>
<feature type="compositionally biased region" description="Basic and acidic residues" evidence="1">
    <location>
        <begin position="46"/>
        <end position="55"/>
    </location>
</feature>
<dbReference type="EMBL" id="KV209931">
    <property type="protein sequence ID" value="KZT75651.1"/>
    <property type="molecule type" value="Genomic_DNA"/>
</dbReference>
<feature type="region of interest" description="Disordered" evidence="1">
    <location>
        <begin position="1"/>
        <end position="55"/>
    </location>
</feature>